<comment type="caution">
    <text evidence="7">The sequence shown here is derived from an EMBL/GenBank/DDBJ whole genome shotgun (WGS) entry which is preliminary data.</text>
</comment>
<dbReference type="Proteomes" id="UP001152024">
    <property type="component" value="Unassembled WGS sequence"/>
</dbReference>
<feature type="transmembrane region" description="Helical" evidence="6">
    <location>
        <begin position="245"/>
        <end position="265"/>
    </location>
</feature>
<reference evidence="7" key="1">
    <citation type="submission" date="2022-09" db="EMBL/GenBank/DDBJ databases">
        <title>Fusarium specimens isolated from Avocado Roots.</title>
        <authorList>
            <person name="Stajich J."/>
            <person name="Roper C."/>
            <person name="Heimlech-Rivalta G."/>
        </authorList>
    </citation>
    <scope>NUCLEOTIDE SEQUENCE</scope>
    <source>
        <strain evidence="7">CF00095</strain>
    </source>
</reference>
<feature type="compositionally biased region" description="Polar residues" evidence="5">
    <location>
        <begin position="711"/>
        <end position="723"/>
    </location>
</feature>
<accession>A0ABQ8QXS5</accession>
<gene>
    <name evidence="7" type="ORF">NW768_011472</name>
</gene>
<comment type="subcellular location">
    <subcellularLocation>
        <location evidence="1">Membrane</location>
        <topology evidence="1">Multi-pass membrane protein</topology>
    </subcellularLocation>
</comment>
<feature type="compositionally biased region" description="Basic and acidic residues" evidence="5">
    <location>
        <begin position="20"/>
        <end position="34"/>
    </location>
</feature>
<dbReference type="EMBL" id="JAOQBH010000029">
    <property type="protein sequence ID" value="KAJ4113942.1"/>
    <property type="molecule type" value="Genomic_DNA"/>
</dbReference>
<evidence type="ECO:0000313" key="8">
    <source>
        <dbReference type="Proteomes" id="UP001152024"/>
    </source>
</evidence>
<feature type="transmembrane region" description="Helical" evidence="6">
    <location>
        <begin position="71"/>
        <end position="91"/>
    </location>
</feature>
<dbReference type="Gene3D" id="1.20.1740.10">
    <property type="entry name" value="Amino acid/polyamine transporter I"/>
    <property type="match status" value="1"/>
</dbReference>
<organism evidence="7 8">
    <name type="scientific">Fusarium equiseti</name>
    <name type="common">Fusarium scirpi</name>
    <dbReference type="NCBI Taxonomy" id="61235"/>
    <lineage>
        <taxon>Eukaryota</taxon>
        <taxon>Fungi</taxon>
        <taxon>Dikarya</taxon>
        <taxon>Ascomycota</taxon>
        <taxon>Pezizomycotina</taxon>
        <taxon>Sordariomycetes</taxon>
        <taxon>Hypocreomycetidae</taxon>
        <taxon>Hypocreales</taxon>
        <taxon>Nectriaceae</taxon>
        <taxon>Fusarium</taxon>
        <taxon>Fusarium incarnatum-equiseti species complex</taxon>
    </lineage>
</organism>
<evidence type="ECO:0000256" key="1">
    <source>
        <dbReference type="ARBA" id="ARBA00004141"/>
    </source>
</evidence>
<evidence type="ECO:0000256" key="5">
    <source>
        <dbReference type="SAM" id="MobiDB-lite"/>
    </source>
</evidence>
<feature type="transmembrane region" description="Helical" evidence="6">
    <location>
        <begin position="445"/>
        <end position="464"/>
    </location>
</feature>
<evidence type="ECO:0000256" key="2">
    <source>
        <dbReference type="ARBA" id="ARBA00022692"/>
    </source>
</evidence>
<feature type="compositionally biased region" description="Low complexity" evidence="5">
    <location>
        <begin position="117"/>
        <end position="135"/>
    </location>
</feature>
<proteinExistence type="predicted"/>
<feature type="transmembrane region" description="Helical" evidence="6">
    <location>
        <begin position="559"/>
        <end position="579"/>
    </location>
</feature>
<dbReference type="PANTHER" id="PTHR11785">
    <property type="entry name" value="AMINO ACID TRANSPORTER"/>
    <property type="match status" value="1"/>
</dbReference>
<feature type="region of interest" description="Disordered" evidence="5">
    <location>
        <begin position="111"/>
        <end position="135"/>
    </location>
</feature>
<feature type="transmembrane region" description="Helical" evidence="6">
    <location>
        <begin position="333"/>
        <end position="352"/>
    </location>
</feature>
<feature type="transmembrane region" description="Helical" evidence="6">
    <location>
        <begin position="219"/>
        <end position="239"/>
    </location>
</feature>
<feature type="transmembrane region" description="Helical" evidence="6">
    <location>
        <begin position="517"/>
        <end position="539"/>
    </location>
</feature>
<dbReference type="Pfam" id="PF13520">
    <property type="entry name" value="AA_permease_2"/>
    <property type="match status" value="2"/>
</dbReference>
<keyword evidence="3 6" id="KW-1133">Transmembrane helix</keyword>
<feature type="transmembrane region" description="Helical" evidence="6">
    <location>
        <begin position="382"/>
        <end position="402"/>
    </location>
</feature>
<dbReference type="InterPro" id="IPR050598">
    <property type="entry name" value="AminoAcid_Transporter"/>
</dbReference>
<keyword evidence="4 6" id="KW-0472">Membrane</keyword>
<sequence length="736" mass="81734">MASENDIPVTNNTAGPFKARAPDDERDQPPHEEGLGTFDVFSLIVNKMIGTGIYTSPALVYQMTGSKSITLGLFAVGFLYCLMSTAIYLQYAHVLPYNGGELIYLDEITSSENPTYTDEPPNATPTNTNPQPETIELQPLPPGETRFCSTGPAVRSTPWYKKLRGDGLLAYIIYSLAFIIFFNSATNSQQFGRMILLCLHANKVDNDDDINKDQHLMRYIGVSILSIICLAQFFSPAFGRRLNKLLAVVKIGFLIGLFAVGLAAISRDFDSQSSDGSSLNRAGDWSERREVRSKVSFAKALLVVLFSFEGWENATFVAGEIPPHKQQSLRRGFLAAAFTVGSLYLIVVAVSLNSLSWEEVEGADNINYAPLLNGDTAPVRRAWAIMISISAFGSLNAIIYTFSRVKQVIGQAEVLPWSQFLKKDDCLDRRQGSQRNAFRFKSPQGGLIAHWLATVALIAASASIQNTLESIGLAGYIQTYTHCSILMVLGFGYFKLKYRQEVLNPVGNGQQSAPAGRFVEALVLVCTPIYILLNLAILVINAVPPYKSTDNEKSVFPGYGFPVIVASLVTIGTVYYLLFFGAVCRSYESVPSDDDSEGDCPCPRVVEGIFSPANPLNLMKHAGVVCVMKKDYSYNRRRERVFRFGRRWRMIYSLTGYDSEDYDASTQDNGALTMAMILYWTFGGTRLRKARTPWAKLKNWLNFKRLLGRTTQPVRQRENQGQGSVVARQRHHELNG</sequence>
<feature type="region of interest" description="Disordered" evidence="5">
    <location>
        <begin position="711"/>
        <end position="736"/>
    </location>
</feature>
<evidence type="ECO:0000256" key="3">
    <source>
        <dbReference type="ARBA" id="ARBA00022989"/>
    </source>
</evidence>
<feature type="region of interest" description="Disordered" evidence="5">
    <location>
        <begin position="1"/>
        <end position="34"/>
    </location>
</feature>
<keyword evidence="2 6" id="KW-0812">Transmembrane</keyword>
<feature type="transmembrane region" description="Helical" evidence="6">
    <location>
        <begin position="168"/>
        <end position="186"/>
    </location>
</feature>
<keyword evidence="8" id="KW-1185">Reference proteome</keyword>
<evidence type="ECO:0008006" key="9">
    <source>
        <dbReference type="Google" id="ProtNLM"/>
    </source>
</evidence>
<evidence type="ECO:0000313" key="7">
    <source>
        <dbReference type="EMBL" id="KAJ4113942.1"/>
    </source>
</evidence>
<feature type="transmembrane region" description="Helical" evidence="6">
    <location>
        <begin position="476"/>
        <end position="496"/>
    </location>
</feature>
<evidence type="ECO:0000256" key="4">
    <source>
        <dbReference type="ARBA" id="ARBA00023136"/>
    </source>
</evidence>
<dbReference type="PANTHER" id="PTHR11785:SF382">
    <property type="entry name" value="LOW-AFFINITY METHIONINE PERMEASE"/>
    <property type="match status" value="1"/>
</dbReference>
<protein>
    <recommendedName>
        <fullName evidence="9">High-affinity methionine permease</fullName>
    </recommendedName>
</protein>
<evidence type="ECO:0000256" key="6">
    <source>
        <dbReference type="SAM" id="Phobius"/>
    </source>
</evidence>
<dbReference type="InterPro" id="IPR002293">
    <property type="entry name" value="AA/rel_permease1"/>
</dbReference>
<name>A0ABQ8QXS5_FUSEQ</name>